<gene>
    <name evidence="7" type="ORF">JMJ35_000388</name>
</gene>
<name>A0AA39R9C1_9LECA</name>
<keyword evidence="8" id="KW-1185">Reference proteome</keyword>
<evidence type="ECO:0000256" key="2">
    <source>
        <dbReference type="ARBA" id="ARBA00006759"/>
    </source>
</evidence>
<dbReference type="InterPro" id="IPR036866">
    <property type="entry name" value="RibonucZ/Hydroxyglut_hydro"/>
</dbReference>
<dbReference type="PANTHER" id="PTHR23131">
    <property type="entry name" value="ENDORIBONUCLEASE LACTB2"/>
    <property type="match status" value="1"/>
</dbReference>
<dbReference type="InterPro" id="IPR047921">
    <property type="entry name" value="LACTB2-like_MBL-fold"/>
</dbReference>
<dbReference type="InterPro" id="IPR036388">
    <property type="entry name" value="WH-like_DNA-bd_sf"/>
</dbReference>
<evidence type="ECO:0000259" key="6">
    <source>
        <dbReference type="SMART" id="SM00849"/>
    </source>
</evidence>
<dbReference type="PANTHER" id="PTHR23131:SF0">
    <property type="entry name" value="ENDORIBONUCLEASE LACTB2"/>
    <property type="match status" value="1"/>
</dbReference>
<proteinExistence type="inferred from homology"/>
<dbReference type="Pfam" id="PF00753">
    <property type="entry name" value="Lactamase_B"/>
    <property type="match status" value="2"/>
</dbReference>
<evidence type="ECO:0000256" key="3">
    <source>
        <dbReference type="ARBA" id="ARBA00022723"/>
    </source>
</evidence>
<dbReference type="Gene3D" id="3.60.15.10">
    <property type="entry name" value="Ribonuclease Z/Hydroxyacylglutathione hydrolase-like"/>
    <property type="match status" value="1"/>
</dbReference>
<dbReference type="InterPro" id="IPR001279">
    <property type="entry name" value="Metallo-B-lactamas"/>
</dbReference>
<dbReference type="GO" id="GO:0046872">
    <property type="term" value="F:metal ion binding"/>
    <property type="evidence" value="ECO:0007669"/>
    <property type="project" value="UniProtKB-KW"/>
</dbReference>
<dbReference type="CDD" id="cd07722">
    <property type="entry name" value="LACTB2-like_MBL-fold"/>
    <property type="match status" value="1"/>
</dbReference>
<dbReference type="SMART" id="SM00849">
    <property type="entry name" value="Lactamase_B"/>
    <property type="match status" value="1"/>
</dbReference>
<evidence type="ECO:0000256" key="5">
    <source>
        <dbReference type="ARBA" id="ARBA00022833"/>
    </source>
</evidence>
<dbReference type="GO" id="GO:0016787">
    <property type="term" value="F:hydrolase activity"/>
    <property type="evidence" value="ECO:0007669"/>
    <property type="project" value="UniProtKB-KW"/>
</dbReference>
<keyword evidence="4" id="KW-0378">Hydrolase</keyword>
<dbReference type="SUPFAM" id="SSF56281">
    <property type="entry name" value="Metallo-hydrolase/oxidoreductase"/>
    <property type="match status" value="1"/>
</dbReference>
<dbReference type="GO" id="GO:0044550">
    <property type="term" value="P:secondary metabolite biosynthetic process"/>
    <property type="evidence" value="ECO:0007669"/>
    <property type="project" value="UniProtKB-ARBA"/>
</dbReference>
<keyword evidence="3" id="KW-0479">Metal-binding</keyword>
<feature type="domain" description="Metallo-beta-lactamase" evidence="6">
    <location>
        <begin position="33"/>
        <end position="187"/>
    </location>
</feature>
<dbReference type="Gene3D" id="1.10.10.10">
    <property type="entry name" value="Winged helix-like DNA-binding domain superfamily/Winged helix DNA-binding domain"/>
    <property type="match status" value="1"/>
</dbReference>
<reference evidence="7" key="1">
    <citation type="submission" date="2023-03" db="EMBL/GenBank/DDBJ databases">
        <title>Complete genome of Cladonia borealis.</title>
        <authorList>
            <person name="Park H."/>
        </authorList>
    </citation>
    <scope>NUCLEOTIDE SEQUENCE</scope>
    <source>
        <strain evidence="7">ANT050790</strain>
    </source>
</reference>
<comment type="caution">
    <text evidence="7">The sequence shown here is derived from an EMBL/GenBank/DDBJ whole genome shotgun (WGS) entry which is preliminary data.</text>
</comment>
<dbReference type="Proteomes" id="UP001166286">
    <property type="component" value="Unassembled WGS sequence"/>
</dbReference>
<evidence type="ECO:0000256" key="4">
    <source>
        <dbReference type="ARBA" id="ARBA00022801"/>
    </source>
</evidence>
<protein>
    <recommendedName>
        <fullName evidence="6">Metallo-beta-lactamase domain-containing protein</fullName>
    </recommendedName>
</protein>
<dbReference type="InterPro" id="IPR041516">
    <property type="entry name" value="LACTB2_WH"/>
</dbReference>
<dbReference type="FunFam" id="3.60.15.10:FF:000041">
    <property type="entry name" value="Metallo-beta-lactamase domain protein"/>
    <property type="match status" value="1"/>
</dbReference>
<evidence type="ECO:0000313" key="8">
    <source>
        <dbReference type="Proteomes" id="UP001166286"/>
    </source>
</evidence>
<comment type="similarity">
    <text evidence="2">Belongs to the metallo-beta-lactamase superfamily. Glyoxalase II family.</text>
</comment>
<dbReference type="InterPro" id="IPR050662">
    <property type="entry name" value="Sec-metab_biosynth-thioest"/>
</dbReference>
<comment type="cofactor">
    <cofactor evidence="1">
        <name>Zn(2+)</name>
        <dbReference type="ChEBI" id="CHEBI:29105"/>
    </cofactor>
</comment>
<dbReference type="EMBL" id="JAFEKC020000001">
    <property type="protein sequence ID" value="KAK0517233.1"/>
    <property type="molecule type" value="Genomic_DNA"/>
</dbReference>
<accession>A0AA39R9C1</accession>
<sequence length="277" mass="30212">MASSLPHLPEVHKLSPLVIRILGGNPGPFSLQGTNTYLVGNGSSRILIDTGQGMPSWLPLLSSVLCSESTTISHALITHWHEDHVGGINDLLKLSPNTVVHKHSPTKGQNPIIDGQVFKTQGASLRAFHCPGHTTDHVAFILEEEDAMFTGDNVLGHGTAVFEDLATYLDSLNRMRDQFNGQAYPGHGEFIADGKQRIVEYIEHRKQREEEVLQALKDVDGAATPVQLVKAVYKDLSPLLHEAAAKGLVLILDKLKMEGKVVEGSEGRWSISEKAIL</sequence>
<dbReference type="Pfam" id="PF17778">
    <property type="entry name" value="WHD_BLACT"/>
    <property type="match status" value="1"/>
</dbReference>
<organism evidence="7 8">
    <name type="scientific">Cladonia borealis</name>
    <dbReference type="NCBI Taxonomy" id="184061"/>
    <lineage>
        <taxon>Eukaryota</taxon>
        <taxon>Fungi</taxon>
        <taxon>Dikarya</taxon>
        <taxon>Ascomycota</taxon>
        <taxon>Pezizomycotina</taxon>
        <taxon>Lecanoromycetes</taxon>
        <taxon>OSLEUM clade</taxon>
        <taxon>Lecanoromycetidae</taxon>
        <taxon>Lecanorales</taxon>
        <taxon>Lecanorineae</taxon>
        <taxon>Cladoniaceae</taxon>
        <taxon>Cladonia</taxon>
    </lineage>
</organism>
<keyword evidence="5" id="KW-0862">Zinc</keyword>
<dbReference type="AlphaFoldDB" id="A0AA39R9C1"/>
<evidence type="ECO:0000313" key="7">
    <source>
        <dbReference type="EMBL" id="KAK0517233.1"/>
    </source>
</evidence>
<evidence type="ECO:0000256" key="1">
    <source>
        <dbReference type="ARBA" id="ARBA00001947"/>
    </source>
</evidence>